<dbReference type="InterPro" id="IPR025592">
    <property type="entry name" value="DUF4347"/>
</dbReference>
<keyword evidence="3" id="KW-0963">Cytoplasm</keyword>
<evidence type="ECO:0000256" key="9">
    <source>
        <dbReference type="SAM" id="MobiDB-lite"/>
    </source>
</evidence>
<dbReference type="Pfam" id="PF22544">
    <property type="entry name" value="HYDIN_VesB_CFA65-like_Ig"/>
    <property type="match status" value="1"/>
</dbReference>
<dbReference type="InterPro" id="IPR018511">
    <property type="entry name" value="Hemolysin-typ_Ca-bd_CS"/>
</dbReference>
<dbReference type="Proteomes" id="UP000500857">
    <property type="component" value="Chromosome"/>
</dbReference>
<dbReference type="Gene3D" id="2.30.30.100">
    <property type="match status" value="5"/>
</dbReference>
<dbReference type="Gene3D" id="2.150.10.10">
    <property type="entry name" value="Serralysin-like metalloprotease, C-terminal"/>
    <property type="match status" value="4"/>
</dbReference>
<dbReference type="Pfam" id="PF01839">
    <property type="entry name" value="FG-GAP"/>
    <property type="match status" value="3"/>
</dbReference>
<dbReference type="InterPro" id="IPR038081">
    <property type="entry name" value="CalX-like_sf"/>
</dbReference>
<dbReference type="PANTHER" id="PTHR46580">
    <property type="entry name" value="SENSOR KINASE-RELATED"/>
    <property type="match status" value="1"/>
</dbReference>
<organism evidence="12 13">
    <name type="scientific">Oxynema aestuarii AP17</name>
    <dbReference type="NCBI Taxonomy" id="2064643"/>
    <lineage>
        <taxon>Bacteria</taxon>
        <taxon>Bacillati</taxon>
        <taxon>Cyanobacteriota</taxon>
        <taxon>Cyanophyceae</taxon>
        <taxon>Oscillatoriophycideae</taxon>
        <taxon>Oscillatoriales</taxon>
        <taxon>Oscillatoriaceae</taxon>
        <taxon>Oxynema</taxon>
        <taxon>Oxynema aestuarii</taxon>
    </lineage>
</organism>
<dbReference type="Gene3D" id="2.60.40.2030">
    <property type="match status" value="1"/>
</dbReference>
<dbReference type="Pfam" id="PF14252">
    <property type="entry name" value="DUF4347"/>
    <property type="match status" value="1"/>
</dbReference>
<keyword evidence="13" id="KW-1185">Reference proteome</keyword>
<evidence type="ECO:0000256" key="7">
    <source>
        <dbReference type="ARBA" id="ARBA00023180"/>
    </source>
</evidence>
<feature type="compositionally biased region" description="Low complexity" evidence="9">
    <location>
        <begin position="820"/>
        <end position="833"/>
    </location>
</feature>
<keyword evidence="7" id="KW-0325">Glycoprotein</keyword>
<dbReference type="PROSITE" id="PS00330">
    <property type="entry name" value="HEMOLYSIN_CALCIUM"/>
    <property type="match status" value="2"/>
</dbReference>
<evidence type="ECO:0000256" key="2">
    <source>
        <dbReference type="ARBA" id="ARBA00004496"/>
    </source>
</evidence>
<dbReference type="Pfam" id="PF00353">
    <property type="entry name" value="HemolysinCabind"/>
    <property type="match status" value="6"/>
</dbReference>
<dbReference type="InterPro" id="IPR053879">
    <property type="entry name" value="HYDIN_VesB_CFA65-like_Ig"/>
</dbReference>
<evidence type="ECO:0000256" key="5">
    <source>
        <dbReference type="ARBA" id="ARBA00022737"/>
    </source>
</evidence>
<dbReference type="Pfam" id="PF13517">
    <property type="entry name" value="FG-GAP_3"/>
    <property type="match status" value="2"/>
</dbReference>
<gene>
    <name evidence="12" type="ORF">HCG48_11940</name>
</gene>
<dbReference type="PANTHER" id="PTHR46580:SF2">
    <property type="entry name" value="MAM DOMAIN-CONTAINING PROTEIN"/>
    <property type="match status" value="1"/>
</dbReference>
<dbReference type="KEGG" id="oxy:HCG48_11940"/>
<dbReference type="InterPro" id="IPR011049">
    <property type="entry name" value="Serralysin-like_metalloprot_C"/>
</dbReference>
<evidence type="ECO:0000259" key="10">
    <source>
        <dbReference type="Pfam" id="PF14252"/>
    </source>
</evidence>
<evidence type="ECO:0000256" key="1">
    <source>
        <dbReference type="ARBA" id="ARBA00004138"/>
    </source>
</evidence>
<comment type="subcellular location">
    <subcellularLocation>
        <location evidence="1">Cell projection</location>
        <location evidence="1">Cilium</location>
    </subcellularLocation>
    <subcellularLocation>
        <location evidence="2">Cytoplasm</location>
    </subcellularLocation>
</comment>
<feature type="region of interest" description="Disordered" evidence="9">
    <location>
        <begin position="788"/>
        <end position="909"/>
    </location>
</feature>
<dbReference type="RefSeq" id="WP_168569355.1">
    <property type="nucleotide sequence ID" value="NZ_CP051167.1"/>
</dbReference>
<evidence type="ECO:0000313" key="12">
    <source>
        <dbReference type="EMBL" id="QIZ71201.1"/>
    </source>
</evidence>
<feature type="compositionally biased region" description="Gly residues" evidence="9">
    <location>
        <begin position="862"/>
        <end position="875"/>
    </location>
</feature>
<dbReference type="InterPro" id="IPR028994">
    <property type="entry name" value="Integrin_alpha_N"/>
</dbReference>
<dbReference type="GO" id="GO:0005509">
    <property type="term" value="F:calcium ion binding"/>
    <property type="evidence" value="ECO:0007669"/>
    <property type="project" value="InterPro"/>
</dbReference>
<feature type="region of interest" description="Disordered" evidence="9">
    <location>
        <begin position="1106"/>
        <end position="1147"/>
    </location>
</feature>
<proteinExistence type="predicted"/>
<dbReference type="SUPFAM" id="SSF51120">
    <property type="entry name" value="beta-Roll"/>
    <property type="match status" value="2"/>
</dbReference>
<keyword evidence="6" id="KW-0969">Cilium</keyword>
<evidence type="ECO:0000256" key="3">
    <source>
        <dbReference type="ARBA" id="ARBA00022490"/>
    </source>
</evidence>
<dbReference type="EMBL" id="CP051167">
    <property type="protein sequence ID" value="QIZ71201.1"/>
    <property type="molecule type" value="Genomic_DNA"/>
</dbReference>
<dbReference type="SUPFAM" id="SSF141072">
    <property type="entry name" value="CalX-like"/>
    <property type="match status" value="1"/>
</dbReference>
<feature type="domain" description="DUF4347" evidence="10">
    <location>
        <begin position="13"/>
        <end position="178"/>
    </location>
</feature>
<accession>A0A6H1TXB1</accession>
<dbReference type="InterPro" id="IPR013519">
    <property type="entry name" value="Int_alpha_beta-p"/>
</dbReference>
<keyword evidence="4" id="KW-0732">Signal</keyword>
<sequence length="1313" mass="133253">MKVIEARHPQNEIALIDPNLPAWELLAAGIKKGIELIILDPVGDPLEQIAAALRDRPHTKAVHLISHGSPGTLHLGNISINGNHFDRYASLFNSFYQLSLNDPQFSVLLYGCNIAAGEIGRTFIEKLHHLTGANIAASSSPVGNRKRGGHWDLDAIAGKIGAQKAFSAPAMAAYPALLEVTFDSPSLYKVGNTPYFVALGDFNGDNHLDLAVANSGDDTISILLANDNGSFSPQTKFSVGDAPHSLAVEDFNGDGKADVVVANSSDTKVSVLLGDGNGSFNPEMTYEVGSKPPRSVAVGDFNSDGKVDLAVANSSWPMGSSIDDQVAILLGNGAGSFSLETTYQVGNGSDASLAVGDFNGDNNADLAVANYRDGKVAVLLGNGTGSFDSPIAYGVGDGASCVAVADLNDDGNSDLAVTTTSNNGVSVLLGDGTGNFNPQTIDEIGISSPTSVAIADFDGDGKLDLAVGCSWDYKIALLLQSANGVFGAANTYQAVKSPRSLAVGDFNGDGQPDLAAVNAVYDGNVSEVYSFYVGVFLNTTPVSPTPSTPVISIAPDTNADETESTEGTFDITLDRAAPTGGLTVNFNVAGTATKADDYNLSAGNNITEVTATSFTIAAGATNATLTVVPIDDNEVETDGETVEIQLEAGSNYTVNTTDNTAEIAIADNDSSEIEVKEPEIEVNDGTTEIEDGTTTILDWGSTPVGTPLSKTLTIANTGNADLNLSNLNLPEGFSIVGTLPSTIAPGTSGSLQIQLDAIAAGSFDGTLSFESNDADEDLFDFAIGAQVTDSGQSGDTTTTGGGTTTTGGDTTTTGGGTTTTGGDTTTTGGDTTTTGGGTTNTGGDTTTTGGGTTNTGGDTTTTGGGTTTTGGGTTNTGGDTTTTGGGTTTTGGDTTTTGGGTTNTGGGGWEAIAPQLPYCPSVPLEQRSLNTNSTPEAVQLPLPEFHLDCTCPPLPEIPAVCFGNPQVPSNNAGDDTLIGTESNNYLLGGRGNDFLQGLESSDTLLAGNGSPIPVGSLGDRDLIHANRGNDILQGCEGNDTLCGGKDNDIAHGGKDDDCIWGDLGSDTLMGDLGNDSLWGGTSNPDVRDVSGEDLLFGGAGDDFLNGDGGNDSLSGGEGNDTLRGAENDDLIQSNGGDDWLMGDEGNDRLCGSDGNDTIFGGLGSDRPIGSVGEKDVLGGGAGDDFLNGNEGEDRLCGGDGNDTLHGGKDNDVVGGGDGDDLLWGDLGDDTLIGGEGNDRFVLQAGAGTDAIADFVSGTDAIALAGGLTFAQLDLSETGTVTLIQFQDEVLATLIGVVNLSAADFTLIETSDSF</sequence>
<dbReference type="GO" id="GO:0005737">
    <property type="term" value="C:cytoplasm"/>
    <property type="evidence" value="ECO:0007669"/>
    <property type="project" value="UniProtKB-SubCell"/>
</dbReference>
<feature type="domain" description="HYDIN/VesB/CFA65-like Ig-like" evidence="11">
    <location>
        <begin position="695"/>
        <end position="776"/>
    </location>
</feature>
<feature type="compositionally biased region" description="Gly residues" evidence="9">
    <location>
        <begin position="897"/>
        <end position="909"/>
    </location>
</feature>
<evidence type="ECO:0000256" key="4">
    <source>
        <dbReference type="ARBA" id="ARBA00022729"/>
    </source>
</evidence>
<evidence type="ECO:0000259" key="11">
    <source>
        <dbReference type="Pfam" id="PF22544"/>
    </source>
</evidence>
<protein>
    <submittedName>
        <fullName evidence="12">DUF4347 domain-containing protein</fullName>
    </submittedName>
</protein>
<dbReference type="NCBIfam" id="NF012200">
    <property type="entry name" value="choice_anch_D"/>
    <property type="match status" value="1"/>
</dbReference>
<name>A0A6H1TXB1_9CYAN</name>
<evidence type="ECO:0000313" key="13">
    <source>
        <dbReference type="Proteomes" id="UP000500857"/>
    </source>
</evidence>
<dbReference type="SUPFAM" id="SSF69318">
    <property type="entry name" value="Integrin alpha N-terminal domain"/>
    <property type="match status" value="2"/>
</dbReference>
<dbReference type="InterPro" id="IPR013517">
    <property type="entry name" value="FG-GAP"/>
</dbReference>
<dbReference type="InterPro" id="IPR013783">
    <property type="entry name" value="Ig-like_fold"/>
</dbReference>
<evidence type="ECO:0000256" key="6">
    <source>
        <dbReference type="ARBA" id="ARBA00023069"/>
    </source>
</evidence>
<keyword evidence="5" id="KW-0677">Repeat</keyword>
<evidence type="ECO:0000256" key="8">
    <source>
        <dbReference type="ARBA" id="ARBA00023273"/>
    </source>
</evidence>
<dbReference type="SMART" id="SM00191">
    <property type="entry name" value="Int_alpha"/>
    <property type="match status" value="5"/>
</dbReference>
<dbReference type="Gene3D" id="2.60.40.10">
    <property type="entry name" value="Immunoglobulins"/>
    <property type="match status" value="1"/>
</dbReference>
<feature type="region of interest" description="Disordered" evidence="9">
    <location>
        <begin position="1181"/>
        <end position="1201"/>
    </location>
</feature>
<dbReference type="PRINTS" id="PR00313">
    <property type="entry name" value="CABNDNGRPT"/>
</dbReference>
<dbReference type="InterPro" id="IPR001343">
    <property type="entry name" value="Hemolysn_Ca-bd"/>
</dbReference>
<reference evidence="12 13" key="1">
    <citation type="submission" date="2020-04" db="EMBL/GenBank/DDBJ databases">
        <authorList>
            <person name="Basu S."/>
            <person name="Maruthanayagam V."/>
            <person name="Chakraborty S."/>
            <person name="Pramanik A."/>
            <person name="Mukherjee J."/>
            <person name="Brink B."/>
        </authorList>
    </citation>
    <scope>NUCLEOTIDE SEQUENCE [LARGE SCALE GENOMIC DNA]</scope>
    <source>
        <strain evidence="12 13">AP17</strain>
    </source>
</reference>
<keyword evidence="8" id="KW-0966">Cell projection</keyword>